<evidence type="ECO:0000313" key="1">
    <source>
        <dbReference type="EMBL" id="GAG17378.1"/>
    </source>
</evidence>
<dbReference type="EMBL" id="BARS01030053">
    <property type="protein sequence ID" value="GAG17378.1"/>
    <property type="molecule type" value="Genomic_DNA"/>
</dbReference>
<name>X0VY56_9ZZZZ</name>
<feature type="non-terminal residue" evidence="1">
    <location>
        <position position="186"/>
    </location>
</feature>
<reference evidence="1" key="1">
    <citation type="journal article" date="2014" name="Front. Microbiol.">
        <title>High frequency of phylogenetically diverse reductive dehalogenase-homologous genes in deep subseafloor sedimentary metagenomes.</title>
        <authorList>
            <person name="Kawai M."/>
            <person name="Futagami T."/>
            <person name="Toyoda A."/>
            <person name="Takaki Y."/>
            <person name="Nishi S."/>
            <person name="Hori S."/>
            <person name="Arai W."/>
            <person name="Tsubouchi T."/>
            <person name="Morono Y."/>
            <person name="Uchiyama I."/>
            <person name="Ito T."/>
            <person name="Fujiyama A."/>
            <person name="Inagaki F."/>
            <person name="Takami H."/>
        </authorList>
    </citation>
    <scope>NUCLEOTIDE SEQUENCE</scope>
    <source>
        <strain evidence="1">Expedition CK06-06</strain>
    </source>
</reference>
<proteinExistence type="predicted"/>
<dbReference type="SUPFAM" id="SSF53448">
    <property type="entry name" value="Nucleotide-diphospho-sugar transferases"/>
    <property type="match status" value="1"/>
</dbReference>
<protein>
    <submittedName>
        <fullName evidence="1">Uncharacterized protein</fullName>
    </submittedName>
</protein>
<sequence length="186" mass="21292">MRRLVYQISLGETPAFYADCISSVERYCDRLEIDHFIQTEPILKIRPVKSARSENALRLGYLPIFEKENAFSYLDSYDQIAIIDADVFIRESAPNIFDELQGATFAGVLERDMPLTPAYAGKVIKHSCGQFSTLTDVNWDWQPHGAAYWNMGVMLFSSKLADYLEGQTPKEFIERPEFERFVNGEG</sequence>
<dbReference type="Gene3D" id="3.90.550.10">
    <property type="entry name" value="Spore Coat Polysaccharide Biosynthesis Protein SpsA, Chain A"/>
    <property type="match status" value="1"/>
</dbReference>
<comment type="caution">
    <text evidence="1">The sequence shown here is derived from an EMBL/GenBank/DDBJ whole genome shotgun (WGS) entry which is preliminary data.</text>
</comment>
<dbReference type="AlphaFoldDB" id="X0VY56"/>
<dbReference type="InterPro" id="IPR029044">
    <property type="entry name" value="Nucleotide-diphossugar_trans"/>
</dbReference>
<gene>
    <name evidence="1" type="ORF">S01H1_46908</name>
</gene>
<organism evidence="1">
    <name type="scientific">marine sediment metagenome</name>
    <dbReference type="NCBI Taxonomy" id="412755"/>
    <lineage>
        <taxon>unclassified sequences</taxon>
        <taxon>metagenomes</taxon>
        <taxon>ecological metagenomes</taxon>
    </lineage>
</organism>
<accession>X0VY56</accession>